<dbReference type="PROSITE" id="PS51257">
    <property type="entry name" value="PROKAR_LIPOPROTEIN"/>
    <property type="match status" value="1"/>
</dbReference>
<name>I7LK28_9CLOT</name>
<dbReference type="EMBL" id="CAKP01000110">
    <property type="protein sequence ID" value="CCJ34158.1"/>
    <property type="molecule type" value="Genomic_DNA"/>
</dbReference>
<gene>
    <name evidence="3" type="ORF">CAAU_2074</name>
</gene>
<dbReference type="RefSeq" id="WP_008909414.1">
    <property type="nucleotide sequence ID" value="NZ_CAKP01000110.1"/>
</dbReference>
<feature type="region of interest" description="Disordered" evidence="1">
    <location>
        <begin position="226"/>
        <end position="254"/>
    </location>
</feature>
<proteinExistence type="predicted"/>
<feature type="signal peptide" evidence="2">
    <location>
        <begin position="1"/>
        <end position="17"/>
    </location>
</feature>
<evidence type="ECO:0000256" key="2">
    <source>
        <dbReference type="SAM" id="SignalP"/>
    </source>
</evidence>
<dbReference type="AlphaFoldDB" id="I7LK28"/>
<feature type="chain" id="PRO_5038550843" evidence="2">
    <location>
        <begin position="18"/>
        <end position="368"/>
    </location>
</feature>
<keyword evidence="4" id="KW-1185">Reference proteome</keyword>
<sequence length="368" mass="42483">MKRIIAIFLLLSIFFLAGCPDKNEKSDTNKTEVKSDKLDKKSAEEFLNNYMFHAMQRDINAMISYYSPKLRENYKELPKQENPRPVAYKIEKEGFNEDEFTVHIFSSYYNFPYFSEDVIKYKIITKDSKLMIDEIKKDKSTEYFAKGNILYKKEDEKSKAEAIISLEDLPNFTSAQNMLTPEQKFKVPKKRFGPCASSPEGDMIVISSIDKDSFLGMVKLEEETFKVSQGGGQGQQEGQAAQQTQQEGQQEEGKREVKIKSIDYFLGKVINLIAFSPDGKKFLVEIEDEKGKREIKAYNGEDGSSIDMPLNSQFKGDVFSLRDPFFISEKEFAFSVDVKANATDEEKRLKGDWIFDIENKKFRQIKQF</sequence>
<keyword evidence="2" id="KW-0732">Signal</keyword>
<dbReference type="STRING" id="857293.CAAU_2074"/>
<comment type="caution">
    <text evidence="3">The sequence shown here is derived from an EMBL/GenBank/DDBJ whole genome shotgun (WGS) entry which is preliminary data.</text>
</comment>
<accession>I7LK28</accession>
<evidence type="ECO:0000313" key="4">
    <source>
        <dbReference type="Proteomes" id="UP000007652"/>
    </source>
</evidence>
<feature type="compositionally biased region" description="Low complexity" evidence="1">
    <location>
        <begin position="236"/>
        <end position="248"/>
    </location>
</feature>
<evidence type="ECO:0000256" key="1">
    <source>
        <dbReference type="SAM" id="MobiDB-lite"/>
    </source>
</evidence>
<dbReference type="Proteomes" id="UP000007652">
    <property type="component" value="Unassembled WGS sequence"/>
</dbReference>
<organism evidence="3 4">
    <name type="scientific">Caloramator australicus RC3</name>
    <dbReference type="NCBI Taxonomy" id="857293"/>
    <lineage>
        <taxon>Bacteria</taxon>
        <taxon>Bacillati</taxon>
        <taxon>Bacillota</taxon>
        <taxon>Clostridia</taxon>
        <taxon>Eubacteriales</taxon>
        <taxon>Clostridiaceae</taxon>
        <taxon>Caloramator</taxon>
    </lineage>
</organism>
<protein>
    <submittedName>
        <fullName evidence="3">Probable membrane protein</fullName>
    </submittedName>
</protein>
<evidence type="ECO:0000313" key="3">
    <source>
        <dbReference type="EMBL" id="CCJ34158.1"/>
    </source>
</evidence>
<reference evidence="3 4" key="1">
    <citation type="journal article" date="2011" name="J. Bacteriol.">
        <title>Draft genome sequence of Caloramator australicus strain RC3T, a thermoanaerobe from the Great Artesian Basin of Australia.</title>
        <authorList>
            <person name="Ogg C.D."/>
            <person name="Patel B.K.C."/>
        </authorList>
    </citation>
    <scope>NUCLEOTIDE SEQUENCE [LARGE SCALE GENOMIC DNA]</scope>
    <source>
        <strain evidence="3 4">RC3</strain>
    </source>
</reference>
<dbReference type="OrthoDB" id="1950593at2"/>